<comment type="caution">
    <text evidence="11">The sequence shown here is derived from an EMBL/GenBank/DDBJ whole genome shotgun (WGS) entry which is preliminary data.</text>
</comment>
<evidence type="ECO:0000256" key="9">
    <source>
        <dbReference type="ARBA" id="ARBA00049558"/>
    </source>
</evidence>
<dbReference type="InterPro" id="IPR002125">
    <property type="entry name" value="CMP_dCMP_dom"/>
</dbReference>
<evidence type="ECO:0000313" key="11">
    <source>
        <dbReference type="EMBL" id="MPL79867.1"/>
    </source>
</evidence>
<protein>
    <recommendedName>
        <fullName evidence="4">cytidine deaminase</fullName>
        <ecNumber evidence="4">3.5.4.5</ecNumber>
    </recommendedName>
    <alternativeName>
        <fullName evidence="8">Cytidine aminohydrolase</fullName>
    </alternativeName>
</protein>
<dbReference type="EMBL" id="VSSQ01000131">
    <property type="protein sequence ID" value="MPL79867.1"/>
    <property type="molecule type" value="Genomic_DNA"/>
</dbReference>
<dbReference type="GO" id="GO:0004126">
    <property type="term" value="F:cytidine deaminase activity"/>
    <property type="evidence" value="ECO:0007669"/>
    <property type="project" value="UniProtKB-EC"/>
</dbReference>
<comment type="function">
    <text evidence="2">This enzyme scavenges exogenous and endogenous cytidine and 2'-deoxycytidine for UMP synthesis.</text>
</comment>
<sequence length="161" mass="17370">MMSQKKISITYEEFPKGAGLEQQDSELLKKAADAAKSAYAPYSNFNVGAAVRLSNGEVIAASNQENAAYPSGLCAERVAIFYAHARYPDSNIESIAVTASVDGHLCEDPTYPCGACRQVMAESENRSGKPIKIIIGGERITQVMDSVSSLLPFSFDNLPER</sequence>
<dbReference type="EC" id="3.5.4.5" evidence="4"/>
<evidence type="ECO:0000256" key="8">
    <source>
        <dbReference type="ARBA" id="ARBA00032005"/>
    </source>
</evidence>
<name>A0A644ULI7_9ZZZZ</name>
<reference evidence="11" key="1">
    <citation type="submission" date="2019-08" db="EMBL/GenBank/DDBJ databases">
        <authorList>
            <person name="Kucharzyk K."/>
            <person name="Murdoch R.W."/>
            <person name="Higgins S."/>
            <person name="Loffler F."/>
        </authorList>
    </citation>
    <scope>NUCLEOTIDE SEQUENCE</scope>
</reference>
<dbReference type="GO" id="GO:0072527">
    <property type="term" value="P:pyrimidine-containing compound metabolic process"/>
    <property type="evidence" value="ECO:0007669"/>
    <property type="project" value="UniProtKB-ARBA"/>
</dbReference>
<keyword evidence="7" id="KW-0862">Zinc</keyword>
<evidence type="ECO:0000256" key="5">
    <source>
        <dbReference type="ARBA" id="ARBA00022723"/>
    </source>
</evidence>
<dbReference type="NCBIfam" id="TIGR01354">
    <property type="entry name" value="cyt_deam_tetra"/>
    <property type="match status" value="1"/>
</dbReference>
<comment type="cofactor">
    <cofactor evidence="1">
        <name>Zn(2+)</name>
        <dbReference type="ChEBI" id="CHEBI:29105"/>
    </cofactor>
</comment>
<dbReference type="Gene3D" id="3.40.140.10">
    <property type="entry name" value="Cytidine Deaminase, domain 2"/>
    <property type="match status" value="1"/>
</dbReference>
<keyword evidence="6 11" id="KW-0378">Hydrolase</keyword>
<dbReference type="InterPro" id="IPR016193">
    <property type="entry name" value="Cytidine_deaminase-like"/>
</dbReference>
<dbReference type="GO" id="GO:0055086">
    <property type="term" value="P:nucleobase-containing small molecule metabolic process"/>
    <property type="evidence" value="ECO:0007669"/>
    <property type="project" value="UniProtKB-ARBA"/>
</dbReference>
<evidence type="ECO:0000256" key="4">
    <source>
        <dbReference type="ARBA" id="ARBA00012783"/>
    </source>
</evidence>
<evidence type="ECO:0000256" key="3">
    <source>
        <dbReference type="ARBA" id="ARBA00006576"/>
    </source>
</evidence>
<evidence type="ECO:0000259" key="10">
    <source>
        <dbReference type="PROSITE" id="PS51747"/>
    </source>
</evidence>
<dbReference type="GO" id="GO:0008270">
    <property type="term" value="F:zinc ion binding"/>
    <property type="evidence" value="ECO:0007669"/>
    <property type="project" value="InterPro"/>
</dbReference>
<dbReference type="SUPFAM" id="SSF53927">
    <property type="entry name" value="Cytidine deaminase-like"/>
    <property type="match status" value="1"/>
</dbReference>
<comment type="catalytic activity">
    <reaction evidence="9">
        <text>cytidine + H2O + H(+) = uridine + NH4(+)</text>
        <dbReference type="Rhea" id="RHEA:16069"/>
        <dbReference type="ChEBI" id="CHEBI:15377"/>
        <dbReference type="ChEBI" id="CHEBI:15378"/>
        <dbReference type="ChEBI" id="CHEBI:16704"/>
        <dbReference type="ChEBI" id="CHEBI:17562"/>
        <dbReference type="ChEBI" id="CHEBI:28938"/>
        <dbReference type="EC" id="3.5.4.5"/>
    </reaction>
</comment>
<evidence type="ECO:0000256" key="1">
    <source>
        <dbReference type="ARBA" id="ARBA00001947"/>
    </source>
</evidence>
<proteinExistence type="inferred from homology"/>
<evidence type="ECO:0000256" key="7">
    <source>
        <dbReference type="ARBA" id="ARBA00022833"/>
    </source>
</evidence>
<evidence type="ECO:0000256" key="6">
    <source>
        <dbReference type="ARBA" id="ARBA00022801"/>
    </source>
</evidence>
<accession>A0A644ULI7</accession>
<feature type="domain" description="CMP/dCMP-type deaminase" evidence="10">
    <location>
        <begin position="22"/>
        <end position="158"/>
    </location>
</feature>
<dbReference type="PROSITE" id="PS00903">
    <property type="entry name" value="CYT_DCMP_DEAMINASES_1"/>
    <property type="match status" value="1"/>
</dbReference>
<dbReference type="InterPro" id="IPR050202">
    <property type="entry name" value="Cyt/Deoxycyt_deaminase"/>
</dbReference>
<keyword evidence="5" id="KW-0479">Metal-binding</keyword>
<dbReference type="InterPro" id="IPR016192">
    <property type="entry name" value="APOBEC/CMP_deaminase_Zn-bd"/>
</dbReference>
<dbReference type="GO" id="GO:0005829">
    <property type="term" value="C:cytosol"/>
    <property type="evidence" value="ECO:0007669"/>
    <property type="project" value="TreeGrafter"/>
</dbReference>
<dbReference type="CDD" id="cd01283">
    <property type="entry name" value="cytidine_deaminase"/>
    <property type="match status" value="1"/>
</dbReference>
<comment type="similarity">
    <text evidence="3">Belongs to the cytidine and deoxycytidylate deaminase family.</text>
</comment>
<dbReference type="NCBIfam" id="NF004064">
    <property type="entry name" value="PRK05578.1"/>
    <property type="match status" value="1"/>
</dbReference>
<dbReference type="AlphaFoldDB" id="A0A644ULI7"/>
<dbReference type="GO" id="GO:0042802">
    <property type="term" value="F:identical protein binding"/>
    <property type="evidence" value="ECO:0007669"/>
    <property type="project" value="UniProtKB-ARBA"/>
</dbReference>
<evidence type="ECO:0000256" key="2">
    <source>
        <dbReference type="ARBA" id="ARBA00003949"/>
    </source>
</evidence>
<dbReference type="InterPro" id="IPR006262">
    <property type="entry name" value="Cyt_deam_tetra"/>
</dbReference>
<dbReference type="Pfam" id="PF00383">
    <property type="entry name" value="dCMP_cyt_deam_1"/>
    <property type="match status" value="1"/>
</dbReference>
<dbReference type="PANTHER" id="PTHR11644:SF2">
    <property type="entry name" value="CYTIDINE DEAMINASE"/>
    <property type="match status" value="1"/>
</dbReference>
<organism evidence="11">
    <name type="scientific">bioreactor metagenome</name>
    <dbReference type="NCBI Taxonomy" id="1076179"/>
    <lineage>
        <taxon>unclassified sequences</taxon>
        <taxon>metagenomes</taxon>
        <taxon>ecological metagenomes</taxon>
    </lineage>
</organism>
<gene>
    <name evidence="11" type="primary">cdd_6</name>
    <name evidence="11" type="ORF">SDC9_25754</name>
</gene>
<dbReference type="PANTHER" id="PTHR11644">
    <property type="entry name" value="CYTIDINE DEAMINASE"/>
    <property type="match status" value="1"/>
</dbReference>
<dbReference type="PROSITE" id="PS51747">
    <property type="entry name" value="CYT_DCMP_DEAMINASES_2"/>
    <property type="match status" value="1"/>
</dbReference>